<dbReference type="GeneID" id="111113083"/>
<dbReference type="Proteomes" id="UP000694844">
    <property type="component" value="Chromosome 9"/>
</dbReference>
<dbReference type="SUPFAM" id="SSF57196">
    <property type="entry name" value="EGF/Laminin"/>
    <property type="match status" value="1"/>
</dbReference>
<dbReference type="AlphaFoldDB" id="A0A8B8BTT0"/>
<dbReference type="KEGG" id="cvn:111113083"/>
<dbReference type="InterPro" id="IPR000742">
    <property type="entry name" value="EGF"/>
</dbReference>
<feature type="domain" description="EGF-like" evidence="1">
    <location>
        <begin position="366"/>
        <end position="377"/>
    </location>
</feature>
<accession>A0A8B8BTT0</accession>
<dbReference type="RefSeq" id="XP_022306762.1">
    <property type="nucleotide sequence ID" value="XM_022451054.1"/>
</dbReference>
<gene>
    <name evidence="3" type="primary">LOC111113083</name>
</gene>
<dbReference type="InterPro" id="IPR008979">
    <property type="entry name" value="Galactose-bd-like_sf"/>
</dbReference>
<dbReference type="Gene3D" id="2.60.120.260">
    <property type="entry name" value="Galactose-binding domain-like"/>
    <property type="match status" value="1"/>
</dbReference>
<evidence type="ECO:0000313" key="3">
    <source>
        <dbReference type="RefSeq" id="XP_022306762.1"/>
    </source>
</evidence>
<protein>
    <submittedName>
        <fullName evidence="3">Uncharacterized protein LOC111113083</fullName>
    </submittedName>
</protein>
<evidence type="ECO:0000259" key="1">
    <source>
        <dbReference type="PROSITE" id="PS00022"/>
    </source>
</evidence>
<dbReference type="PROSITE" id="PS00022">
    <property type="entry name" value="EGF_1"/>
    <property type="match status" value="1"/>
</dbReference>
<keyword evidence="2" id="KW-1185">Reference proteome</keyword>
<reference evidence="3" key="1">
    <citation type="submission" date="2025-08" db="UniProtKB">
        <authorList>
            <consortium name="RefSeq"/>
        </authorList>
    </citation>
    <scope>IDENTIFICATION</scope>
    <source>
        <tissue evidence="3">Whole sample</tissue>
    </source>
</reference>
<evidence type="ECO:0000313" key="2">
    <source>
        <dbReference type="Proteomes" id="UP000694844"/>
    </source>
</evidence>
<organism evidence="2 3">
    <name type="scientific">Crassostrea virginica</name>
    <name type="common">Eastern oyster</name>
    <dbReference type="NCBI Taxonomy" id="6565"/>
    <lineage>
        <taxon>Eukaryota</taxon>
        <taxon>Metazoa</taxon>
        <taxon>Spiralia</taxon>
        <taxon>Lophotrochozoa</taxon>
        <taxon>Mollusca</taxon>
        <taxon>Bivalvia</taxon>
        <taxon>Autobranchia</taxon>
        <taxon>Pteriomorphia</taxon>
        <taxon>Ostreida</taxon>
        <taxon>Ostreoidea</taxon>
        <taxon>Ostreidae</taxon>
        <taxon>Crassostrea</taxon>
    </lineage>
</organism>
<dbReference type="SMART" id="SM00181">
    <property type="entry name" value="EGF"/>
    <property type="match status" value="2"/>
</dbReference>
<sequence length="484" mass="54554">MKNVPFKCNLNTCADTLTRWLQGQTMFRIYLCFGTFILTVGYENLAVHKPAFQLHPYRGSNGSQADAAVDGLKNKTDVWGDQCVVSEKGKQIALWWVNLTRISSIHHIVIYYVTGRMQWGPENSFAQEFLGFSIYVSNTTKRTDGTVCFEDTNFTIYTIPAVINITCVVEGQYVIYYNERQGKHKTGFSEYAFNDLCEVEVYGCPDPGFYGYDCARQCPDSGCRYCHIVTGNCLRCKPGYQGQGCMPEGGPRCVIIQEREKITVPFGTPSFLKNKEQCQVHGGGQDMLRCGQTDVYIKPECVCSFYNVYEAKYHGYSSCPDGAGSDIITQLKCEICKKYSLNNNGPCINGGKLICGGVEVAYSVTCQCPPNYEGQFCEYRIENITRICDIIKSARGLRNCDYTGQECVTYSRNNLYAYKCQKMDVSHQTRGLPLCRDTTQIPNDVNYVDEDQMGPGLSASKEARLPFEDILAVTLMILFFRHFI</sequence>
<dbReference type="SUPFAM" id="SSF49785">
    <property type="entry name" value="Galactose-binding domain-like"/>
    <property type="match status" value="1"/>
</dbReference>
<dbReference type="InterPro" id="IPR051941">
    <property type="entry name" value="BG_Antigen-Binding_Lectin"/>
</dbReference>
<dbReference type="PANTHER" id="PTHR45713">
    <property type="entry name" value="FTP DOMAIN-CONTAINING PROTEIN"/>
    <property type="match status" value="1"/>
</dbReference>
<dbReference type="PANTHER" id="PTHR45713:SF6">
    <property type="entry name" value="F5_8 TYPE C DOMAIN-CONTAINING PROTEIN"/>
    <property type="match status" value="1"/>
</dbReference>
<proteinExistence type="predicted"/>
<name>A0A8B8BTT0_CRAVI</name>